<evidence type="ECO:0000259" key="1">
    <source>
        <dbReference type="Pfam" id="PF10592"/>
    </source>
</evidence>
<dbReference type="EMBL" id="JBHUOM010000023">
    <property type="protein sequence ID" value="MFD2937079.1"/>
    <property type="molecule type" value="Genomic_DNA"/>
</dbReference>
<dbReference type="Pfam" id="PF10592">
    <property type="entry name" value="AIPR"/>
    <property type="match status" value="1"/>
</dbReference>
<reference evidence="3" key="1">
    <citation type="journal article" date="2019" name="Int. J. Syst. Evol. Microbiol.">
        <title>The Global Catalogue of Microorganisms (GCM) 10K type strain sequencing project: providing services to taxonomists for standard genome sequencing and annotation.</title>
        <authorList>
            <consortium name="The Broad Institute Genomics Platform"/>
            <consortium name="The Broad Institute Genome Sequencing Center for Infectious Disease"/>
            <person name="Wu L."/>
            <person name="Ma J."/>
        </authorList>
    </citation>
    <scope>NUCLEOTIDE SEQUENCE [LARGE SCALE GENOMIC DNA]</scope>
    <source>
        <strain evidence="3">KCTC 52490</strain>
    </source>
</reference>
<accession>A0ABW6AR39</accession>
<evidence type="ECO:0000313" key="3">
    <source>
        <dbReference type="Proteomes" id="UP001597512"/>
    </source>
</evidence>
<sequence length="569" mass="64412">MSVVHINQIKQKVVDLFQDKLDLKDVPVHDKDREDKIITRCLAAYAIYNNIECTVDEAAQSVIDAGDDHGIDAIYYSPINKLMLIVQSKFRKDGTGEPDSAAVGKFCDGIKDLFEMNFDRFNDKFYKKQNIIEGGLREYDTKYLMILIDTCSAKELAKHASTRINDLLDELNNTGDESSDPIISYIRMNQSKIYDTLALSAGNNPINIELGLTQWGSIVEPYKAIYGAVSGQEVAGWWNNYNNRLFEKNIRQVLGMTDVNEEIEKTLKENPTLFWYFNNGITIICDKIDKNAVGGGSRDLGAFKLTNIAIVNGAQTVSTIGKYAQRNPTANNLENVKVNIRLIQLSDTFTSFGKDVTKSNNRQNRIENRDFVSQDQEQQRIKAELSIDRIEYNIMRSENYVQNDNSFELTEATVALACASGKTSLAVQAKSGIGKFYEDLDRGIYKEIFNASVSGYYVYNCVKTIRFIENVLKREIAALLKRSGRKYGILIHGNRMIELLTIKKLNIKKDLDTIDYIVDGDNVTAKVMEVIDDIHEFIETSYPESFLATLFKNTTKCTELFNSVNTSRT</sequence>
<name>A0ABW6AR39_9BACT</name>
<dbReference type="Proteomes" id="UP001597512">
    <property type="component" value="Unassembled WGS sequence"/>
</dbReference>
<evidence type="ECO:0000313" key="2">
    <source>
        <dbReference type="EMBL" id="MFD2937079.1"/>
    </source>
</evidence>
<dbReference type="RefSeq" id="WP_381506521.1">
    <property type="nucleotide sequence ID" value="NZ_JBHUOM010000023.1"/>
</dbReference>
<organism evidence="2 3">
    <name type="scientific">Spirosoma flavum</name>
    <dbReference type="NCBI Taxonomy" id="2048557"/>
    <lineage>
        <taxon>Bacteria</taxon>
        <taxon>Pseudomonadati</taxon>
        <taxon>Bacteroidota</taxon>
        <taxon>Cytophagia</taxon>
        <taxon>Cytophagales</taxon>
        <taxon>Cytophagaceae</taxon>
        <taxon>Spirosoma</taxon>
    </lineage>
</organism>
<comment type="caution">
    <text evidence="2">The sequence shown here is derived from an EMBL/GenBank/DDBJ whole genome shotgun (WGS) entry which is preliminary data.</text>
</comment>
<dbReference type="InterPro" id="IPR018891">
    <property type="entry name" value="AIPR_C"/>
</dbReference>
<proteinExistence type="predicted"/>
<keyword evidence="3" id="KW-1185">Reference proteome</keyword>
<feature type="domain" description="Abortive phage infection protein C-terminal" evidence="1">
    <location>
        <begin position="246"/>
        <end position="539"/>
    </location>
</feature>
<protein>
    <submittedName>
        <fullName evidence="2">AIPR family protein</fullName>
    </submittedName>
</protein>
<gene>
    <name evidence="2" type="ORF">ACFS25_25080</name>
</gene>